<feature type="transmembrane region" description="Helical" evidence="10">
    <location>
        <begin position="39"/>
        <end position="58"/>
    </location>
</feature>
<keyword evidence="5" id="KW-0762">Sugar transport</keyword>
<dbReference type="PANTHER" id="PTHR10791">
    <property type="entry name" value="RAG1-ACTIVATING PROTEIN 1"/>
    <property type="match status" value="1"/>
</dbReference>
<dbReference type="PANTHER" id="PTHR10791:SF30">
    <property type="entry name" value="SUGAR TRANSPORTER SWEET1"/>
    <property type="match status" value="1"/>
</dbReference>
<keyword evidence="6 10" id="KW-0812">Transmembrane</keyword>
<dbReference type="Proteomes" id="UP001642484">
    <property type="component" value="Unassembled WGS sequence"/>
</dbReference>
<feature type="transmembrane region" description="Helical" evidence="10">
    <location>
        <begin position="160"/>
        <end position="180"/>
    </location>
</feature>
<evidence type="ECO:0000256" key="8">
    <source>
        <dbReference type="ARBA" id="ARBA00022989"/>
    </source>
</evidence>
<evidence type="ECO:0000313" key="13">
    <source>
        <dbReference type="Proteomes" id="UP001642484"/>
    </source>
</evidence>
<accession>A0ABP0QAA2</accession>
<proteinExistence type="inferred from homology"/>
<keyword evidence="9 10" id="KW-0472">Membrane</keyword>
<keyword evidence="8 10" id="KW-1133">Transmembrane helix</keyword>
<dbReference type="InterPro" id="IPR047664">
    <property type="entry name" value="SWEET"/>
</dbReference>
<dbReference type="InterPro" id="IPR004316">
    <property type="entry name" value="SWEET_rpt"/>
</dbReference>
<comment type="caution">
    <text evidence="12">The sequence shown here is derived from an EMBL/GenBank/DDBJ whole genome shotgun (WGS) entry which is preliminary data.</text>
</comment>
<comment type="subcellular location">
    <subcellularLocation>
        <location evidence="1">Cell membrane</location>
        <topology evidence="1">Multi-pass membrane protein</topology>
    </subcellularLocation>
</comment>
<dbReference type="EMBL" id="CAXAMN010024250">
    <property type="protein sequence ID" value="CAK9084889.1"/>
    <property type="molecule type" value="Genomic_DNA"/>
</dbReference>
<evidence type="ECO:0000256" key="7">
    <source>
        <dbReference type="ARBA" id="ARBA00022737"/>
    </source>
</evidence>
<comment type="similarity">
    <text evidence="2">Belongs to the SWEET sugar transporter family.</text>
</comment>
<evidence type="ECO:0008006" key="14">
    <source>
        <dbReference type="Google" id="ProtNLM"/>
    </source>
</evidence>
<feature type="transmembrane region" description="Helical" evidence="10">
    <location>
        <begin position="186"/>
        <end position="206"/>
    </location>
</feature>
<reference evidence="12 13" key="1">
    <citation type="submission" date="2024-02" db="EMBL/GenBank/DDBJ databases">
        <authorList>
            <person name="Chen Y."/>
            <person name="Shah S."/>
            <person name="Dougan E. K."/>
            <person name="Thang M."/>
            <person name="Chan C."/>
        </authorList>
    </citation>
    <scope>NUCLEOTIDE SEQUENCE [LARGE SCALE GENOMIC DNA]</scope>
</reference>
<evidence type="ECO:0000256" key="6">
    <source>
        <dbReference type="ARBA" id="ARBA00022692"/>
    </source>
</evidence>
<gene>
    <name evidence="12" type="ORF">CCMP2556_LOCUS41246</name>
</gene>
<feature type="transmembrane region" description="Helical" evidence="10">
    <location>
        <begin position="65"/>
        <end position="86"/>
    </location>
</feature>
<keyword evidence="7" id="KW-0677">Repeat</keyword>
<evidence type="ECO:0000256" key="5">
    <source>
        <dbReference type="ARBA" id="ARBA00022597"/>
    </source>
</evidence>
<feature type="signal peptide" evidence="11">
    <location>
        <begin position="1"/>
        <end position="23"/>
    </location>
</feature>
<keyword evidence="11" id="KW-0732">Signal</keyword>
<protein>
    <recommendedName>
        <fullName evidence="14">Sugar transporter SWEET</fullName>
    </recommendedName>
</protein>
<dbReference type="Gene3D" id="1.20.1280.290">
    <property type="match status" value="2"/>
</dbReference>
<organism evidence="12 13">
    <name type="scientific">Durusdinium trenchii</name>
    <dbReference type="NCBI Taxonomy" id="1381693"/>
    <lineage>
        <taxon>Eukaryota</taxon>
        <taxon>Sar</taxon>
        <taxon>Alveolata</taxon>
        <taxon>Dinophyceae</taxon>
        <taxon>Suessiales</taxon>
        <taxon>Symbiodiniaceae</taxon>
        <taxon>Durusdinium</taxon>
    </lineage>
</organism>
<evidence type="ECO:0000256" key="1">
    <source>
        <dbReference type="ARBA" id="ARBA00004651"/>
    </source>
</evidence>
<evidence type="ECO:0000256" key="11">
    <source>
        <dbReference type="SAM" id="SignalP"/>
    </source>
</evidence>
<keyword evidence="13" id="KW-1185">Reference proteome</keyword>
<evidence type="ECO:0000256" key="2">
    <source>
        <dbReference type="ARBA" id="ARBA00007809"/>
    </source>
</evidence>
<evidence type="ECO:0000256" key="9">
    <source>
        <dbReference type="ARBA" id="ARBA00023136"/>
    </source>
</evidence>
<keyword evidence="4" id="KW-1003">Cell membrane</keyword>
<dbReference type="Pfam" id="PF03083">
    <property type="entry name" value="MtN3_slv"/>
    <property type="match status" value="1"/>
</dbReference>
<evidence type="ECO:0000256" key="3">
    <source>
        <dbReference type="ARBA" id="ARBA00022448"/>
    </source>
</evidence>
<evidence type="ECO:0000256" key="4">
    <source>
        <dbReference type="ARBA" id="ARBA00022475"/>
    </source>
</evidence>
<feature type="transmembrane region" description="Helical" evidence="10">
    <location>
        <begin position="129"/>
        <end position="148"/>
    </location>
</feature>
<evidence type="ECO:0000313" key="12">
    <source>
        <dbReference type="EMBL" id="CAK9084889.1"/>
    </source>
</evidence>
<name>A0ABP0QAA2_9DINO</name>
<keyword evidence="3" id="KW-0813">Transport</keyword>
<feature type="chain" id="PRO_5047164870" description="Sugar transporter SWEET" evidence="11">
    <location>
        <begin position="24"/>
        <end position="267"/>
    </location>
</feature>
<evidence type="ECO:0000256" key="10">
    <source>
        <dbReference type="SAM" id="Phobius"/>
    </source>
</evidence>
<sequence length="267" mass="29623">MAVLESLTTFVSLFLLMSPMVQIQKVRQSQGQSLVEVNPWNLLAMSSNSALWLCYGLFLPLPPAVLCNVFGLSACCYYLSICWYYAGGEVSHSMSNWGAAARRGTLGTVLFSLSCFLYAASSHEHAQKIGYLAMVVNVLMYGAPLSVIKQVVMERSSRKLPPLQCVLCFFCSLLWLGIGLEHRDVPIILPNLCGLPLAALQLALIWRYPPGTARTGHECDDADFTQSRSPLVEMQKYIIPLSAFKRYGALSIDQLKYVKLHEDECLA</sequence>